<dbReference type="InterPro" id="IPR003770">
    <property type="entry name" value="MLTG-like"/>
</dbReference>
<dbReference type="Proteomes" id="UP000230842">
    <property type="component" value="Unassembled WGS sequence"/>
</dbReference>
<feature type="transmembrane region" description="Helical" evidence="7">
    <location>
        <begin position="30"/>
        <end position="52"/>
    </location>
</feature>
<keyword evidence="1 7" id="KW-1003">Cell membrane</keyword>
<gene>
    <name evidence="7" type="primary">mltG</name>
    <name evidence="9" type="ORF">CLV56_0062</name>
</gene>
<feature type="region of interest" description="Disordered" evidence="8">
    <location>
        <begin position="1"/>
        <end position="26"/>
    </location>
</feature>
<dbReference type="GO" id="GO:0008932">
    <property type="term" value="F:lytic endotransglycosylase activity"/>
    <property type="evidence" value="ECO:0007669"/>
    <property type="project" value="UniProtKB-UniRule"/>
</dbReference>
<keyword evidence="10" id="KW-1185">Reference proteome</keyword>
<keyword evidence="2 7" id="KW-0812">Transmembrane</keyword>
<evidence type="ECO:0000256" key="6">
    <source>
        <dbReference type="ARBA" id="ARBA00023316"/>
    </source>
</evidence>
<organism evidence="9 10">
    <name type="scientific">Mumia flava</name>
    <dbReference type="NCBI Taxonomy" id="1348852"/>
    <lineage>
        <taxon>Bacteria</taxon>
        <taxon>Bacillati</taxon>
        <taxon>Actinomycetota</taxon>
        <taxon>Actinomycetes</taxon>
        <taxon>Propionibacteriales</taxon>
        <taxon>Nocardioidaceae</taxon>
        <taxon>Mumia</taxon>
    </lineage>
</organism>
<evidence type="ECO:0000256" key="8">
    <source>
        <dbReference type="SAM" id="MobiDB-lite"/>
    </source>
</evidence>
<keyword evidence="4 7" id="KW-0472">Membrane</keyword>
<dbReference type="AlphaFoldDB" id="A0A2M9BD31"/>
<evidence type="ECO:0000256" key="7">
    <source>
        <dbReference type="HAMAP-Rule" id="MF_02065"/>
    </source>
</evidence>
<dbReference type="Gene3D" id="3.30.1490.480">
    <property type="entry name" value="Endolytic murein transglycosylase"/>
    <property type="match status" value="1"/>
</dbReference>
<dbReference type="NCBIfam" id="TIGR00247">
    <property type="entry name" value="endolytic transglycosylase MltG"/>
    <property type="match status" value="1"/>
</dbReference>
<dbReference type="GO" id="GO:0005886">
    <property type="term" value="C:plasma membrane"/>
    <property type="evidence" value="ECO:0007669"/>
    <property type="project" value="UniProtKB-SubCell"/>
</dbReference>
<comment type="function">
    <text evidence="7">Functions as a peptidoglycan terminase that cleaves nascent peptidoglycan strands endolytically to terminate their elongation.</text>
</comment>
<evidence type="ECO:0000313" key="9">
    <source>
        <dbReference type="EMBL" id="PJJ55863.1"/>
    </source>
</evidence>
<dbReference type="PANTHER" id="PTHR30518:SF2">
    <property type="entry name" value="ENDOLYTIC MUREIN TRANSGLYCOSYLASE"/>
    <property type="match status" value="1"/>
</dbReference>
<evidence type="ECO:0000256" key="3">
    <source>
        <dbReference type="ARBA" id="ARBA00022989"/>
    </source>
</evidence>
<evidence type="ECO:0000256" key="5">
    <source>
        <dbReference type="ARBA" id="ARBA00023239"/>
    </source>
</evidence>
<accession>A0A2M9BD31</accession>
<dbReference type="GO" id="GO:0009252">
    <property type="term" value="P:peptidoglycan biosynthetic process"/>
    <property type="evidence" value="ECO:0007669"/>
    <property type="project" value="UniProtKB-UniRule"/>
</dbReference>
<comment type="caution">
    <text evidence="9">The sequence shown here is derived from an EMBL/GenBank/DDBJ whole genome shotgun (WGS) entry which is preliminary data.</text>
</comment>
<evidence type="ECO:0000256" key="4">
    <source>
        <dbReference type="ARBA" id="ARBA00023136"/>
    </source>
</evidence>
<comment type="subcellular location">
    <subcellularLocation>
        <location evidence="7">Cell membrane</location>
        <topology evidence="7">Single-pass membrane protein</topology>
    </subcellularLocation>
</comment>
<sequence>MSNLGLMPDEERRRPGHRSKKRRKSKERRGGFSCLVVLAVAAGLLVAAYFGATRGLSAVESLFAGPEDYSGQGTGSVVVEISTGDSVAAMGRTLKDDGVVASVDAFLAAADATGGEVTQVQPGFYDMREQMSAEAAVQRLLDPAARVDAQVTVPEGARTDQVVDIVAEQTDFGRKKVEAALADPKLGLPGAANGDPQGYLYPATYTVAPDTTAMSLLQQMVSAGGEVRQEVGVGQGAQALGYTQAEIVTVASIVQAEAGTADMRKVARVIYNRLDQGMALQMDSTVHFAVGKNGSVWTSETDRDSDSPYNTYKFAGLPPGPIDNPGEKALNAAVNPADGDWLYFTVIDPETGESAFTSSYDEHLANVEEFKAKCAEQGGC</sequence>
<dbReference type="PANTHER" id="PTHR30518">
    <property type="entry name" value="ENDOLYTIC MUREIN TRANSGLYCOSYLASE"/>
    <property type="match status" value="1"/>
</dbReference>
<feature type="compositionally biased region" description="Basic residues" evidence="8">
    <location>
        <begin position="14"/>
        <end position="26"/>
    </location>
</feature>
<evidence type="ECO:0000313" key="10">
    <source>
        <dbReference type="Proteomes" id="UP000230842"/>
    </source>
</evidence>
<comment type="catalytic activity">
    <reaction evidence="7">
        <text>a peptidoglycan chain = a peptidoglycan chain with N-acetyl-1,6-anhydromuramyl-[peptide] at the reducing end + a peptidoglycan chain with N-acetylglucosamine at the non-reducing end.</text>
        <dbReference type="EC" id="4.2.2.29"/>
    </reaction>
</comment>
<dbReference type="CDD" id="cd08010">
    <property type="entry name" value="MltG_like"/>
    <property type="match status" value="1"/>
</dbReference>
<name>A0A2M9BD31_9ACTN</name>
<dbReference type="Pfam" id="PF02618">
    <property type="entry name" value="YceG"/>
    <property type="match status" value="1"/>
</dbReference>
<dbReference type="RefSeq" id="WP_100414211.1">
    <property type="nucleotide sequence ID" value="NZ_PGEZ01000001.1"/>
</dbReference>
<evidence type="ECO:0000256" key="2">
    <source>
        <dbReference type="ARBA" id="ARBA00022692"/>
    </source>
</evidence>
<keyword evidence="5 7" id="KW-0456">Lyase</keyword>
<keyword evidence="3 7" id="KW-1133">Transmembrane helix</keyword>
<reference evidence="9 10" key="1">
    <citation type="submission" date="2017-11" db="EMBL/GenBank/DDBJ databases">
        <title>Genomic Encyclopedia of Archaeal and Bacterial Type Strains, Phase II (KMG-II): From Individual Species to Whole Genera.</title>
        <authorList>
            <person name="Goeker M."/>
        </authorList>
    </citation>
    <scope>NUCLEOTIDE SEQUENCE [LARGE SCALE GENOMIC DNA]</scope>
    <source>
        <strain evidence="9 10">DSM 27763</strain>
    </source>
</reference>
<dbReference type="OrthoDB" id="9814591at2"/>
<dbReference type="EMBL" id="PGEZ01000001">
    <property type="protein sequence ID" value="PJJ55863.1"/>
    <property type="molecule type" value="Genomic_DNA"/>
</dbReference>
<dbReference type="GO" id="GO:0071555">
    <property type="term" value="P:cell wall organization"/>
    <property type="evidence" value="ECO:0007669"/>
    <property type="project" value="UniProtKB-KW"/>
</dbReference>
<dbReference type="EC" id="4.2.2.29" evidence="7"/>
<keyword evidence="6 7" id="KW-0961">Cell wall biogenesis/degradation</keyword>
<dbReference type="HAMAP" id="MF_02065">
    <property type="entry name" value="MltG"/>
    <property type="match status" value="1"/>
</dbReference>
<protein>
    <recommendedName>
        <fullName evidence="7">Endolytic murein transglycosylase</fullName>
        <ecNumber evidence="7">4.2.2.29</ecNumber>
    </recommendedName>
    <alternativeName>
        <fullName evidence="7">Peptidoglycan lytic transglycosylase</fullName>
    </alternativeName>
    <alternativeName>
        <fullName evidence="7">Peptidoglycan polymerization terminase</fullName>
    </alternativeName>
</protein>
<proteinExistence type="inferred from homology"/>
<evidence type="ECO:0000256" key="1">
    <source>
        <dbReference type="ARBA" id="ARBA00022475"/>
    </source>
</evidence>
<comment type="similarity">
    <text evidence="7">Belongs to the transglycosylase MltG family.</text>
</comment>
<feature type="site" description="Important for catalytic activity" evidence="7">
    <location>
        <position position="257"/>
    </location>
</feature>